<dbReference type="CDD" id="cd00761">
    <property type="entry name" value="Glyco_tranf_GTA_type"/>
    <property type="match status" value="1"/>
</dbReference>
<evidence type="ECO:0000313" key="3">
    <source>
        <dbReference type="EMBL" id="PMS22530.1"/>
    </source>
</evidence>
<dbReference type="AlphaFoldDB" id="A0A2N7VZH4"/>
<feature type="compositionally biased region" description="Low complexity" evidence="1">
    <location>
        <begin position="709"/>
        <end position="735"/>
    </location>
</feature>
<sequence>MSRGIRAVAYRSNLASSARGQSEKQSPDPCLIPVIPPGRHAIAQKDAKTVRCSVDWACGHAAKLAKSRISHARRASGWRPVRYRGAPSRSFRAVLSQQKEQFDLMATVSILIAARRAEYLGRALVSARQQTFDDIEILVGDDTIDAALQPIVEGLDDPRVQYIHTGFEDARRNAEALWQRASGKYVKWLAEDDMLMPASVELLVDALRAHPESALAFHARVFVNENDEVVHAPPLIAKVGERALIERSLLVSEMVGQLDNFVGELSNVLIDRERATSADLFSYRSLPLDYLADVATYLNLAQHGPLVVAGGYWSMLRQHPEQANPQSKPTFSAGLYEWELFARGEAAAGVLDAQSLATVANRLRRHYATHAGELPELRQLLANLDELTAGAPQALFDNARFRADWADARSSVAARVARHAQDASQSASEAVYANAPVAVSPDGIVASHVQEPTAQPSVASDGTAVPVQEAKVCVICEQGVDGWVPDGRAPSAGLVGEIAALDSARTLCPKCGCGSSDRHLWLYIAVTGLLEAAPAMRVLHIAPEKAIEARIRRLGPLEYQAHERVRSGASQHGVDPQRLDFPSDYFDLIICNHVLDRVEDSARAIGELHRCLKPGGHLIAQTQYAPMLKYTFELATTPSMPLAMRCFGEPDRMRLFGADVAEHVRGAGFVGDLFPHSDVFGEGDSQAWGVDTNEPLFLFVKPDTSTLAAQGGEQAARPAAAPAVAAAQPQSQPQSRRARSLDDRPIRLVCATRHSQEEFLRETALGRSLTVQRNTQPPELLLFDNNSTGLPTLYNAAIDQAASSPVILVFVHDDVWIADHFWMTRIREALAQFDVVGLAGNRRRSPMQPGWAFETPDFKWDRPEYLSGTVGHGKGFPCTEISYFGPSGVECKLLDGLMLVADSERLIESGVRFDEQFEFHFYDMDLCRQAELKGLKMGTWPISVVHESAGAFNTPPWRAGYERYLRKYGQ</sequence>
<gene>
    <name evidence="3" type="ORF">C0Z18_04160</name>
</gene>
<dbReference type="EMBL" id="PNYA01000003">
    <property type="protein sequence ID" value="PMS22530.1"/>
    <property type="molecule type" value="Genomic_DNA"/>
</dbReference>
<dbReference type="Gene3D" id="3.90.550.10">
    <property type="entry name" value="Spore Coat Polysaccharide Biosynthesis Protein SpsA, Chain A"/>
    <property type="match status" value="2"/>
</dbReference>
<dbReference type="Pfam" id="PF13489">
    <property type="entry name" value="Methyltransf_23"/>
    <property type="match status" value="1"/>
</dbReference>
<dbReference type="SUPFAM" id="SSF53448">
    <property type="entry name" value="Nucleotide-diphospho-sugar transferases"/>
    <property type="match status" value="2"/>
</dbReference>
<name>A0A2N7VZH4_9BURK</name>
<comment type="caution">
    <text evidence="3">The sequence shown here is derived from an EMBL/GenBank/DDBJ whole genome shotgun (WGS) entry which is preliminary data.</text>
</comment>
<feature type="region of interest" description="Disordered" evidence="1">
    <location>
        <begin position="709"/>
        <end position="740"/>
    </location>
</feature>
<accession>A0A2N7VZH4</accession>
<evidence type="ECO:0000256" key="1">
    <source>
        <dbReference type="SAM" id="MobiDB-lite"/>
    </source>
</evidence>
<dbReference type="Gene3D" id="3.40.50.150">
    <property type="entry name" value="Vaccinia Virus protein VP39"/>
    <property type="match status" value="1"/>
</dbReference>
<protein>
    <recommendedName>
        <fullName evidence="2">Glycosyltransferase 2-like domain-containing protein</fullName>
    </recommendedName>
</protein>
<dbReference type="Pfam" id="PF00535">
    <property type="entry name" value="Glycos_transf_2"/>
    <property type="match status" value="1"/>
</dbReference>
<evidence type="ECO:0000313" key="4">
    <source>
        <dbReference type="Proteomes" id="UP000235616"/>
    </source>
</evidence>
<feature type="domain" description="Glycosyltransferase 2-like" evidence="2">
    <location>
        <begin position="112"/>
        <end position="231"/>
    </location>
</feature>
<dbReference type="PANTHER" id="PTHR22916:SF3">
    <property type="entry name" value="UDP-GLCNAC:BETAGAL BETA-1,3-N-ACETYLGLUCOSAMINYLTRANSFERASE-LIKE PROTEIN 1"/>
    <property type="match status" value="1"/>
</dbReference>
<dbReference type="CDD" id="cd02440">
    <property type="entry name" value="AdoMet_MTases"/>
    <property type="match status" value="1"/>
</dbReference>
<dbReference type="Proteomes" id="UP000235616">
    <property type="component" value="Unassembled WGS sequence"/>
</dbReference>
<dbReference type="GO" id="GO:0016758">
    <property type="term" value="F:hexosyltransferase activity"/>
    <property type="evidence" value="ECO:0007669"/>
    <property type="project" value="UniProtKB-ARBA"/>
</dbReference>
<dbReference type="InterPro" id="IPR001173">
    <property type="entry name" value="Glyco_trans_2-like"/>
</dbReference>
<dbReference type="PANTHER" id="PTHR22916">
    <property type="entry name" value="GLYCOSYLTRANSFERASE"/>
    <property type="match status" value="1"/>
</dbReference>
<evidence type="ECO:0000259" key="2">
    <source>
        <dbReference type="Pfam" id="PF00535"/>
    </source>
</evidence>
<keyword evidence="4" id="KW-1185">Reference proteome</keyword>
<proteinExistence type="predicted"/>
<dbReference type="SUPFAM" id="SSF53335">
    <property type="entry name" value="S-adenosyl-L-methionine-dependent methyltransferases"/>
    <property type="match status" value="1"/>
</dbReference>
<reference evidence="3 4" key="1">
    <citation type="submission" date="2018-01" db="EMBL/GenBank/DDBJ databases">
        <title>Whole genome analyses suggest that Burkholderia sensu lato contains two further novel genera in the rhizoxinica-symbiotica group Mycetohabitans gen. nov., and Trinickia gen. nov.: implications for the evolution of diazotrophy and nodulation in the Burkholderiaceae.</title>
        <authorList>
            <person name="Estrada-de los Santos P."/>
            <person name="Palmer M."/>
            <person name="Chavez-Ramirez B."/>
            <person name="Beukes C."/>
            <person name="Steenkamp E.T."/>
            <person name="Hirsch A.M."/>
            <person name="Manyaka P."/>
            <person name="Maluk M."/>
            <person name="Lafos M."/>
            <person name="Crook M."/>
            <person name="Gross E."/>
            <person name="Simon M.F."/>
            <person name="Bueno dos Reis Junior F."/>
            <person name="Poole P.S."/>
            <person name="Venter S.N."/>
            <person name="James E.K."/>
        </authorList>
    </citation>
    <scope>NUCLEOTIDE SEQUENCE [LARGE SCALE GENOMIC DNA]</scope>
    <source>
        <strain evidence="3 4">GIMN1.004</strain>
    </source>
</reference>
<organism evidence="3 4">
    <name type="scientific">Trinickia dabaoshanensis</name>
    <dbReference type="NCBI Taxonomy" id="564714"/>
    <lineage>
        <taxon>Bacteria</taxon>
        <taxon>Pseudomonadati</taxon>
        <taxon>Pseudomonadota</taxon>
        <taxon>Betaproteobacteria</taxon>
        <taxon>Burkholderiales</taxon>
        <taxon>Burkholderiaceae</taxon>
        <taxon>Trinickia</taxon>
    </lineage>
</organism>
<dbReference type="InterPro" id="IPR029044">
    <property type="entry name" value="Nucleotide-diphossugar_trans"/>
</dbReference>
<dbReference type="InterPro" id="IPR029063">
    <property type="entry name" value="SAM-dependent_MTases_sf"/>
</dbReference>